<feature type="transmembrane region" description="Helical" evidence="7">
    <location>
        <begin position="6"/>
        <end position="24"/>
    </location>
</feature>
<dbReference type="PANTHER" id="PTHR43652">
    <property type="entry name" value="BASIC AMINO ACID ANTIPORTER YFCC-RELATED"/>
    <property type="match status" value="1"/>
</dbReference>
<dbReference type="Gene3D" id="3.30.70.1450">
    <property type="entry name" value="Regulator of K+ conductance, C-terminal domain"/>
    <property type="match status" value="2"/>
</dbReference>
<feature type="transmembrane region" description="Helical" evidence="7">
    <location>
        <begin position="36"/>
        <end position="54"/>
    </location>
</feature>
<keyword evidence="2" id="KW-0813">Transport</keyword>
<proteinExistence type="predicted"/>
<name>A0A382BK17_9ZZZZ</name>
<dbReference type="PANTHER" id="PTHR43652:SF2">
    <property type="entry name" value="BASIC AMINO ACID ANTIPORTER YFCC-RELATED"/>
    <property type="match status" value="1"/>
</dbReference>
<feature type="transmembrane region" description="Helical" evidence="7">
    <location>
        <begin position="492"/>
        <end position="516"/>
    </location>
</feature>
<gene>
    <name evidence="9" type="ORF">METZ01_LOCUS166823</name>
</gene>
<dbReference type="InterPro" id="IPR036721">
    <property type="entry name" value="RCK_C_sf"/>
</dbReference>
<dbReference type="GO" id="GO:0008324">
    <property type="term" value="F:monoatomic cation transmembrane transporter activity"/>
    <property type="evidence" value="ECO:0007669"/>
    <property type="project" value="InterPro"/>
</dbReference>
<evidence type="ECO:0000256" key="1">
    <source>
        <dbReference type="ARBA" id="ARBA00004141"/>
    </source>
</evidence>
<feature type="transmembrane region" description="Helical" evidence="7">
    <location>
        <begin position="194"/>
        <end position="213"/>
    </location>
</feature>
<dbReference type="InterPro" id="IPR006037">
    <property type="entry name" value="RCK_C"/>
</dbReference>
<dbReference type="InterPro" id="IPR051679">
    <property type="entry name" value="DASS-Related_Transporters"/>
</dbReference>
<evidence type="ECO:0000256" key="5">
    <source>
        <dbReference type="ARBA" id="ARBA00022989"/>
    </source>
</evidence>
<dbReference type="AlphaFoldDB" id="A0A382BK17"/>
<dbReference type="InterPro" id="IPR004680">
    <property type="entry name" value="Cit_transptr-like_dom"/>
</dbReference>
<evidence type="ECO:0000256" key="7">
    <source>
        <dbReference type="SAM" id="Phobius"/>
    </source>
</evidence>
<feature type="non-terminal residue" evidence="9">
    <location>
        <position position="564"/>
    </location>
</feature>
<sequence>MMPDLPSIHALVVMGLTVVGLYLFSREWIPIETSGLLILVTILSLFFIFPYSFNGNPVNPIAFFITSFGNEALITICLLLAIGKAIEVNGSLQPLIGFLSKSWVSHPKLSLLGVLLFGAFFSAFINNTPIVVMLIPALIAVAQKAEISSSKILMPMGMATLIGGMSTTIGTSTNLLVVGIANDMGLETIQLFDFVLPAVMAGSLGMLFLWLVGPRLLPNDPPRAPKKETRIFEAALYVDADGFTDGKTLVEIQEKAGDGFNIEKIKRSDSLFVAKIPSIVFEAGDRIYVKDTLENLQEYQELLGLSLFEEEVAEAVETEIGSEVKLAEVVITSGSLLDHTTLNAQQFTNRFNLLPIALHGGKTGAELTGDISLKTLSPGDVVLVQGSSESIDNLKTNANMLVIENETLDLTRKRSFLPLYIMLAVVVTAASGLLPISIAAMLGLAAMLIFKAMKWSDVGNAMSIPIIMLIVASLSLGNALELTGGSDFLAESFVFLTQAMSMGMILSVLMLLMALLTNVVSNNAAAVIGTPIAINIAQQLGAPPEAFVLAVLFGANMSFITPIG</sequence>
<keyword evidence="6 7" id="KW-0472">Membrane</keyword>
<dbReference type="Pfam" id="PF03600">
    <property type="entry name" value="CitMHS"/>
    <property type="match status" value="1"/>
</dbReference>
<dbReference type="SUPFAM" id="SSF116726">
    <property type="entry name" value="TrkA C-terminal domain-like"/>
    <property type="match status" value="2"/>
</dbReference>
<dbReference type="PROSITE" id="PS51202">
    <property type="entry name" value="RCK_C"/>
    <property type="match status" value="2"/>
</dbReference>
<accession>A0A382BK17</accession>
<evidence type="ECO:0000259" key="8">
    <source>
        <dbReference type="PROSITE" id="PS51202"/>
    </source>
</evidence>
<evidence type="ECO:0000256" key="3">
    <source>
        <dbReference type="ARBA" id="ARBA00022692"/>
    </source>
</evidence>
<feature type="domain" description="RCK C-terminal" evidence="8">
    <location>
        <begin position="314"/>
        <end position="400"/>
    </location>
</feature>
<keyword evidence="4" id="KW-0677">Repeat</keyword>
<feature type="transmembrane region" description="Helical" evidence="7">
    <location>
        <begin position="60"/>
        <end position="82"/>
    </location>
</feature>
<evidence type="ECO:0000256" key="4">
    <source>
        <dbReference type="ARBA" id="ARBA00022737"/>
    </source>
</evidence>
<keyword evidence="3 7" id="KW-0812">Transmembrane</keyword>
<evidence type="ECO:0000313" key="9">
    <source>
        <dbReference type="EMBL" id="SVB13969.1"/>
    </source>
</evidence>
<dbReference type="GO" id="GO:0006813">
    <property type="term" value="P:potassium ion transport"/>
    <property type="evidence" value="ECO:0007669"/>
    <property type="project" value="InterPro"/>
</dbReference>
<protein>
    <recommendedName>
        <fullName evidence="8">RCK C-terminal domain-containing protein</fullName>
    </recommendedName>
</protein>
<evidence type="ECO:0000256" key="6">
    <source>
        <dbReference type="ARBA" id="ARBA00023136"/>
    </source>
</evidence>
<dbReference type="EMBL" id="UINC01030113">
    <property type="protein sequence ID" value="SVB13969.1"/>
    <property type="molecule type" value="Genomic_DNA"/>
</dbReference>
<feature type="transmembrane region" description="Helical" evidence="7">
    <location>
        <begin position="419"/>
        <end position="450"/>
    </location>
</feature>
<feature type="transmembrane region" description="Helical" evidence="7">
    <location>
        <begin position="159"/>
        <end position="182"/>
    </location>
</feature>
<organism evidence="9">
    <name type="scientific">marine metagenome</name>
    <dbReference type="NCBI Taxonomy" id="408172"/>
    <lineage>
        <taxon>unclassified sequences</taxon>
        <taxon>metagenomes</taxon>
        <taxon>ecological metagenomes</taxon>
    </lineage>
</organism>
<evidence type="ECO:0000256" key="2">
    <source>
        <dbReference type="ARBA" id="ARBA00022448"/>
    </source>
</evidence>
<keyword evidence="5 7" id="KW-1133">Transmembrane helix</keyword>
<feature type="domain" description="RCK C-terminal" evidence="8">
    <location>
        <begin position="219"/>
        <end position="305"/>
    </location>
</feature>
<dbReference type="GO" id="GO:0005886">
    <property type="term" value="C:plasma membrane"/>
    <property type="evidence" value="ECO:0007669"/>
    <property type="project" value="TreeGrafter"/>
</dbReference>
<feature type="transmembrane region" description="Helical" evidence="7">
    <location>
        <begin position="462"/>
        <end position="480"/>
    </location>
</feature>
<comment type="subcellular location">
    <subcellularLocation>
        <location evidence="1">Membrane</location>
        <topology evidence="1">Multi-pass membrane protein</topology>
    </subcellularLocation>
</comment>
<feature type="transmembrane region" description="Helical" evidence="7">
    <location>
        <begin position="103"/>
        <end position="124"/>
    </location>
</feature>
<reference evidence="9" key="1">
    <citation type="submission" date="2018-05" db="EMBL/GenBank/DDBJ databases">
        <authorList>
            <person name="Lanie J.A."/>
            <person name="Ng W.-L."/>
            <person name="Kazmierczak K.M."/>
            <person name="Andrzejewski T.M."/>
            <person name="Davidsen T.M."/>
            <person name="Wayne K.J."/>
            <person name="Tettelin H."/>
            <person name="Glass J.I."/>
            <person name="Rusch D."/>
            <person name="Podicherti R."/>
            <person name="Tsui H.-C.T."/>
            <person name="Winkler M.E."/>
        </authorList>
    </citation>
    <scope>NUCLEOTIDE SEQUENCE</scope>
</reference>